<dbReference type="PANTHER" id="PTHR47938">
    <property type="entry name" value="RESPIRATORY COMPLEX I CHAPERONE (CIA84), PUTATIVE (AFU_ORTHOLOGUE AFUA_2G06020)-RELATED"/>
    <property type="match status" value="1"/>
</dbReference>
<reference evidence="3 4" key="1">
    <citation type="journal article" date="2018" name="Mol. Ecol.">
        <title>The obligate alkalophilic soda-lake fungus Sodiomyces alkalinus has shifted to a protein diet.</title>
        <authorList>
            <person name="Grum-Grzhimaylo A.A."/>
            <person name="Falkoski D.L."/>
            <person name="van den Heuvel J."/>
            <person name="Valero-Jimenez C.A."/>
            <person name="Min B."/>
            <person name="Choi I.G."/>
            <person name="Lipzen A."/>
            <person name="Daum C.G."/>
            <person name="Aanen D.K."/>
            <person name="Tsang A."/>
            <person name="Henrissat B."/>
            <person name="Bilanenko E.N."/>
            <person name="de Vries R.P."/>
            <person name="van Kan J.A.L."/>
            <person name="Grigoriev I.V."/>
            <person name="Debets A.J.M."/>
        </authorList>
    </citation>
    <scope>NUCLEOTIDE SEQUENCE [LARGE SCALE GENOMIC DNA]</scope>
    <source>
        <strain evidence="3 4">F11</strain>
    </source>
</reference>
<dbReference type="PROSITE" id="PS51375">
    <property type="entry name" value="PPR"/>
    <property type="match status" value="2"/>
</dbReference>
<dbReference type="OrthoDB" id="1908178at2759"/>
<sequence>MLFVYYQVPLPSNHIMASVNLFRRLYSPRHGLPFFCLRLEPPPTVTVTNAITTKDELLAIIDHERAGTVDDHLQFVRDPYLRRYAQPDGPNLTISDRKEDIHYPSRDEALRGDPQVAETVKKLRKMLNMRLKHPGLIGLRAIYAMYCTLPTPRMLHLPATLRHRLLKVLGTPKRRNSKSMLRFFAVIGEVQHCGLTLRRREWNAALALASQYVSHTTDTEAEATLRLWNEMERNGGEKGNGVTFNILFDAASKSGNFALAEKIYGEMVSRGIQFNRYHHVSLIHFFGLKKDEDGIRAAYKEMVDAGEMIDTVVLNCLIASFLRAGDEAAALRVYDYMKSNNPRAAALPATDYRMSRVAVQVLMMFGKVGRNHPSMRPTLQEAVVNTPDLQTYRILLNHYGVTAGNLNRVVQFLDEMKWFDVPVHGAIFLILFKAFTQHGGRPYLGWTEDRLRSVFSSLLHILDNENGQHLYIDTWLAGWALRAFLRCSNKDAVLDAYDELKSRWELPEDRVEYMEAFLHRLLSNEPESGRHDSSTSLGVHRRGKAGL</sequence>
<dbReference type="GeneID" id="39581741"/>
<name>A0A3N2PL19_SODAK</name>
<dbReference type="NCBIfam" id="TIGR00756">
    <property type="entry name" value="PPR"/>
    <property type="match status" value="2"/>
</dbReference>
<feature type="repeat" description="PPR" evidence="1">
    <location>
        <begin position="240"/>
        <end position="274"/>
    </location>
</feature>
<proteinExistence type="predicted"/>
<dbReference type="Pfam" id="PF01535">
    <property type="entry name" value="PPR"/>
    <property type="match status" value="2"/>
</dbReference>
<dbReference type="GO" id="GO:0003729">
    <property type="term" value="F:mRNA binding"/>
    <property type="evidence" value="ECO:0007669"/>
    <property type="project" value="TreeGrafter"/>
</dbReference>
<dbReference type="InterPro" id="IPR002885">
    <property type="entry name" value="PPR_rpt"/>
</dbReference>
<organism evidence="3 4">
    <name type="scientific">Sodiomyces alkalinus (strain CBS 110278 / VKM F-3762 / F11)</name>
    <name type="common">Alkaliphilic filamentous fungus</name>
    <dbReference type="NCBI Taxonomy" id="1314773"/>
    <lineage>
        <taxon>Eukaryota</taxon>
        <taxon>Fungi</taxon>
        <taxon>Dikarya</taxon>
        <taxon>Ascomycota</taxon>
        <taxon>Pezizomycotina</taxon>
        <taxon>Sordariomycetes</taxon>
        <taxon>Hypocreomycetidae</taxon>
        <taxon>Glomerellales</taxon>
        <taxon>Plectosphaerellaceae</taxon>
        <taxon>Sodiomyces</taxon>
    </lineage>
</organism>
<dbReference type="Proteomes" id="UP000272025">
    <property type="component" value="Unassembled WGS sequence"/>
</dbReference>
<keyword evidence="4" id="KW-1185">Reference proteome</keyword>
<evidence type="ECO:0000256" key="2">
    <source>
        <dbReference type="SAM" id="MobiDB-lite"/>
    </source>
</evidence>
<dbReference type="PANTHER" id="PTHR47938:SF35">
    <property type="entry name" value="PENTATRICOPEPTIDE REPEAT-CONTAINING PROTEIN 4, MITOCHONDRIAL-RELATED"/>
    <property type="match status" value="1"/>
</dbReference>
<dbReference type="InterPro" id="IPR011990">
    <property type="entry name" value="TPR-like_helical_dom_sf"/>
</dbReference>
<feature type="repeat" description="PPR" evidence="1">
    <location>
        <begin position="310"/>
        <end position="344"/>
    </location>
</feature>
<evidence type="ECO:0000313" key="3">
    <source>
        <dbReference type="EMBL" id="ROT35217.1"/>
    </source>
</evidence>
<dbReference type="RefSeq" id="XP_028463023.1">
    <property type="nucleotide sequence ID" value="XM_028613263.1"/>
</dbReference>
<evidence type="ECO:0000256" key="1">
    <source>
        <dbReference type="PROSITE-ProRule" id="PRU00708"/>
    </source>
</evidence>
<dbReference type="Gene3D" id="1.25.40.10">
    <property type="entry name" value="Tetratricopeptide repeat domain"/>
    <property type="match status" value="1"/>
</dbReference>
<dbReference type="AlphaFoldDB" id="A0A3N2PL19"/>
<feature type="region of interest" description="Disordered" evidence="2">
    <location>
        <begin position="525"/>
        <end position="547"/>
    </location>
</feature>
<protein>
    <submittedName>
        <fullName evidence="3">Pentatricopeptide repeat-containing protein</fullName>
    </submittedName>
</protein>
<evidence type="ECO:0000313" key="4">
    <source>
        <dbReference type="Proteomes" id="UP000272025"/>
    </source>
</evidence>
<dbReference type="EMBL" id="ML119062">
    <property type="protein sequence ID" value="ROT35217.1"/>
    <property type="molecule type" value="Genomic_DNA"/>
</dbReference>
<gene>
    <name evidence="3" type="ORF">SODALDRAFT_346685</name>
</gene>
<dbReference type="STRING" id="1314773.A0A3N2PL19"/>
<accession>A0A3N2PL19</accession>